<protein>
    <submittedName>
        <fullName evidence="2">Nematode cuticle collagen N-terminal domain-containing protein</fullName>
    </submittedName>
</protein>
<evidence type="ECO:0000313" key="1">
    <source>
        <dbReference type="Proteomes" id="UP000887569"/>
    </source>
</evidence>
<keyword evidence="1" id="KW-1185">Reference proteome</keyword>
<name>A0A914ZND3_PARUN</name>
<dbReference type="AlphaFoldDB" id="A0A914ZND3"/>
<accession>A0A914ZND3</accession>
<dbReference type="Proteomes" id="UP000887569">
    <property type="component" value="Unplaced"/>
</dbReference>
<dbReference type="WBParaSite" id="PgB04_g065_t02">
    <property type="protein sequence ID" value="PgB04_g065_t02"/>
    <property type="gene ID" value="PgB04_g065"/>
</dbReference>
<evidence type="ECO:0000313" key="2">
    <source>
        <dbReference type="WBParaSite" id="PgB04_g065_t02"/>
    </source>
</evidence>
<sequence length="52" mass="5691">GPPGDHGLPGGTILGTYPQSLLIEESNLFFAINYLLRARTARCGRTAWDTWS</sequence>
<proteinExistence type="predicted"/>
<organism evidence="1 2">
    <name type="scientific">Parascaris univalens</name>
    <name type="common">Nematode worm</name>
    <dbReference type="NCBI Taxonomy" id="6257"/>
    <lineage>
        <taxon>Eukaryota</taxon>
        <taxon>Metazoa</taxon>
        <taxon>Ecdysozoa</taxon>
        <taxon>Nematoda</taxon>
        <taxon>Chromadorea</taxon>
        <taxon>Rhabditida</taxon>
        <taxon>Spirurina</taxon>
        <taxon>Ascaridomorpha</taxon>
        <taxon>Ascaridoidea</taxon>
        <taxon>Ascarididae</taxon>
        <taxon>Parascaris</taxon>
    </lineage>
</organism>
<reference evidence="2" key="1">
    <citation type="submission" date="2022-11" db="UniProtKB">
        <authorList>
            <consortium name="WormBaseParasite"/>
        </authorList>
    </citation>
    <scope>IDENTIFICATION</scope>
</reference>